<dbReference type="EMBL" id="BARV01008079">
    <property type="protein sequence ID" value="GAI16179.1"/>
    <property type="molecule type" value="Genomic_DNA"/>
</dbReference>
<evidence type="ECO:0000256" key="1">
    <source>
        <dbReference type="ARBA" id="ARBA00022448"/>
    </source>
</evidence>
<evidence type="ECO:0000313" key="4">
    <source>
        <dbReference type="EMBL" id="GAI16179.1"/>
    </source>
</evidence>
<dbReference type="InterPro" id="IPR050095">
    <property type="entry name" value="ECF_ABC_transporter_ATP-bd"/>
</dbReference>
<reference evidence="4" key="1">
    <citation type="journal article" date="2014" name="Front. Microbiol.">
        <title>High frequency of phylogenetically diverse reductive dehalogenase-homologous genes in deep subseafloor sedimentary metagenomes.</title>
        <authorList>
            <person name="Kawai M."/>
            <person name="Futagami T."/>
            <person name="Toyoda A."/>
            <person name="Takaki Y."/>
            <person name="Nishi S."/>
            <person name="Hori S."/>
            <person name="Arai W."/>
            <person name="Tsubouchi T."/>
            <person name="Morono Y."/>
            <person name="Uchiyama I."/>
            <person name="Ito T."/>
            <person name="Fujiyama A."/>
            <person name="Inagaki F."/>
            <person name="Takami H."/>
        </authorList>
    </citation>
    <scope>NUCLEOTIDE SEQUENCE</scope>
    <source>
        <strain evidence="4">Expedition CK06-06</strain>
    </source>
</reference>
<sequence>PDILIFDEPTSNLDPKSSQDLYDLMHQFKRLEKYTILAIEHKLDGLMDIVNRVLLLNPDGTLLADGNPRDVFKKHF</sequence>
<dbReference type="InterPro" id="IPR027417">
    <property type="entry name" value="P-loop_NTPase"/>
</dbReference>
<dbReference type="AlphaFoldDB" id="X1NBY4"/>
<dbReference type="PANTHER" id="PTHR43553">
    <property type="entry name" value="HEAVY METAL TRANSPORTER"/>
    <property type="match status" value="1"/>
</dbReference>
<keyword evidence="2" id="KW-0547">Nucleotide-binding</keyword>
<keyword evidence="1" id="KW-0813">Transport</keyword>
<proteinExistence type="predicted"/>
<name>X1NBY4_9ZZZZ</name>
<evidence type="ECO:0000256" key="2">
    <source>
        <dbReference type="ARBA" id="ARBA00022741"/>
    </source>
</evidence>
<protein>
    <recommendedName>
        <fullName evidence="5">ABC transporter ATP-binding protein</fullName>
    </recommendedName>
</protein>
<dbReference type="SUPFAM" id="SSF52540">
    <property type="entry name" value="P-loop containing nucleoside triphosphate hydrolases"/>
    <property type="match status" value="1"/>
</dbReference>
<accession>X1NBY4</accession>
<organism evidence="4">
    <name type="scientific">marine sediment metagenome</name>
    <dbReference type="NCBI Taxonomy" id="412755"/>
    <lineage>
        <taxon>unclassified sequences</taxon>
        <taxon>metagenomes</taxon>
        <taxon>ecological metagenomes</taxon>
    </lineage>
</organism>
<keyword evidence="3" id="KW-0067">ATP-binding</keyword>
<evidence type="ECO:0000256" key="3">
    <source>
        <dbReference type="ARBA" id="ARBA00022840"/>
    </source>
</evidence>
<dbReference type="GO" id="GO:0005524">
    <property type="term" value="F:ATP binding"/>
    <property type="evidence" value="ECO:0007669"/>
    <property type="project" value="UniProtKB-KW"/>
</dbReference>
<dbReference type="GO" id="GO:0042626">
    <property type="term" value="F:ATPase-coupled transmembrane transporter activity"/>
    <property type="evidence" value="ECO:0007669"/>
    <property type="project" value="TreeGrafter"/>
</dbReference>
<feature type="non-terminal residue" evidence="4">
    <location>
        <position position="1"/>
    </location>
</feature>
<dbReference type="Gene3D" id="3.40.50.300">
    <property type="entry name" value="P-loop containing nucleotide triphosphate hydrolases"/>
    <property type="match status" value="1"/>
</dbReference>
<evidence type="ECO:0008006" key="5">
    <source>
        <dbReference type="Google" id="ProtNLM"/>
    </source>
</evidence>
<dbReference type="GO" id="GO:0043190">
    <property type="term" value="C:ATP-binding cassette (ABC) transporter complex"/>
    <property type="evidence" value="ECO:0007669"/>
    <property type="project" value="TreeGrafter"/>
</dbReference>
<comment type="caution">
    <text evidence="4">The sequence shown here is derived from an EMBL/GenBank/DDBJ whole genome shotgun (WGS) entry which is preliminary data.</text>
</comment>
<gene>
    <name evidence="4" type="ORF">S06H3_16341</name>
</gene>